<dbReference type="InterPro" id="IPR047057">
    <property type="entry name" value="MerR_fam"/>
</dbReference>
<dbReference type="InterPro" id="IPR000551">
    <property type="entry name" value="MerR-type_HTH_dom"/>
</dbReference>
<dbReference type="InterPro" id="IPR009061">
    <property type="entry name" value="DNA-bd_dom_put_sf"/>
</dbReference>
<accession>A0AAE4GAR1</accession>
<dbReference type="Gene3D" id="1.10.1660.10">
    <property type="match status" value="1"/>
</dbReference>
<keyword evidence="1" id="KW-0678">Repressor</keyword>
<name>A0AAE4GAR1_9BURK</name>
<reference evidence="7" key="1">
    <citation type="submission" date="2023-02" db="EMBL/GenBank/DDBJ databases">
        <title>Description of Herbaspirillum huttiense subsp. nephrolepsisexaltata and Herbaspirillum huttiense subsp. lycopersicon.</title>
        <authorList>
            <person name="Poudel M."/>
            <person name="Sharma A."/>
            <person name="Goss E."/>
            <person name="Tapia J.H."/>
            <person name="Harmon C.M."/>
            <person name="Jones J.B."/>
        </authorList>
    </citation>
    <scope>NUCLEOTIDE SEQUENCE</scope>
    <source>
        <strain evidence="7">NC40101</strain>
    </source>
</reference>
<keyword evidence="3" id="KW-0238">DNA-binding</keyword>
<proteinExistence type="predicted"/>
<dbReference type="PANTHER" id="PTHR30204">
    <property type="entry name" value="REDOX-CYCLING DRUG-SENSING TRANSCRIPTIONAL ACTIVATOR SOXR"/>
    <property type="match status" value="1"/>
</dbReference>
<comment type="caution">
    <text evidence="7">The sequence shown here is derived from an EMBL/GenBank/DDBJ whole genome shotgun (WGS) entry which is preliminary data.</text>
</comment>
<feature type="region of interest" description="Disordered" evidence="5">
    <location>
        <begin position="1"/>
        <end position="20"/>
    </location>
</feature>
<protein>
    <submittedName>
        <fullName evidence="7">MerR family transcriptional regulator</fullName>
    </submittedName>
</protein>
<evidence type="ECO:0000256" key="2">
    <source>
        <dbReference type="ARBA" id="ARBA00023015"/>
    </source>
</evidence>
<dbReference type="CDD" id="cd01104">
    <property type="entry name" value="HTH_MlrA-CarA"/>
    <property type="match status" value="1"/>
</dbReference>
<feature type="compositionally biased region" description="Low complexity" evidence="5">
    <location>
        <begin position="1"/>
        <end position="14"/>
    </location>
</feature>
<dbReference type="Pfam" id="PF13411">
    <property type="entry name" value="MerR_1"/>
    <property type="match status" value="1"/>
</dbReference>
<evidence type="ECO:0000256" key="4">
    <source>
        <dbReference type="ARBA" id="ARBA00023163"/>
    </source>
</evidence>
<keyword evidence="2" id="KW-0805">Transcription regulation</keyword>
<evidence type="ECO:0000313" key="7">
    <source>
        <dbReference type="EMBL" id="MDT0337904.1"/>
    </source>
</evidence>
<organism evidence="7">
    <name type="scientific">Herbaspirillum huttiense subsp. nephrolepidis</name>
    <dbReference type="NCBI Taxonomy" id="3075126"/>
    <lineage>
        <taxon>Bacteria</taxon>
        <taxon>Pseudomonadati</taxon>
        <taxon>Pseudomonadota</taxon>
        <taxon>Betaproteobacteria</taxon>
        <taxon>Burkholderiales</taxon>
        <taxon>Oxalobacteraceae</taxon>
        <taxon>Herbaspirillum</taxon>
    </lineage>
</organism>
<dbReference type="GO" id="GO:0003677">
    <property type="term" value="F:DNA binding"/>
    <property type="evidence" value="ECO:0007669"/>
    <property type="project" value="UniProtKB-KW"/>
</dbReference>
<gene>
    <name evidence="7" type="ORF">RJN63_13750</name>
</gene>
<dbReference type="AlphaFoldDB" id="A0AAE4GAR1"/>
<dbReference type="PROSITE" id="PS50937">
    <property type="entry name" value="HTH_MERR_2"/>
    <property type="match status" value="1"/>
</dbReference>
<dbReference type="RefSeq" id="WP_034338283.1">
    <property type="nucleotide sequence ID" value="NZ_JAVLSM010000003.1"/>
</dbReference>
<sequence length="332" mass="36707">MTNQQAPSSPAPAAETAELSDLPLLRPGAVARQLGMAVETLRAWENRYGITSSQHSGGGQRLYSQEDMQRLVWIKTLVDAGHRIGKLATLSPQDLQALAQSLPAEGSGSHERQAGPVTRLALVGPWIATKAVGQALAHRQLSVIMAVESLDELDLRQFEGDLLLLESTVLDSDLDQRLEGLRRDGVQVPVLILYRFGSPEMVVRLREAGHRVVRKAVEGIDVEWLCEMIRRMEPAAAQTPGEDEWVPEPRFSESALASVSDQSDRMQCECPRHLAELLTALAGFERYSRQCEDDTTEEAELHRELRIAAGRARLPLEDALQKLARFKGILLT</sequence>
<evidence type="ECO:0000256" key="5">
    <source>
        <dbReference type="SAM" id="MobiDB-lite"/>
    </source>
</evidence>
<feature type="domain" description="HTH merR-type" evidence="6">
    <location>
        <begin position="24"/>
        <end position="93"/>
    </location>
</feature>
<dbReference type="EMBL" id="JAVRAA010000006">
    <property type="protein sequence ID" value="MDT0337904.1"/>
    <property type="molecule type" value="Genomic_DNA"/>
</dbReference>
<keyword evidence="4" id="KW-0804">Transcription</keyword>
<dbReference type="SMART" id="SM00422">
    <property type="entry name" value="HTH_MERR"/>
    <property type="match status" value="1"/>
</dbReference>
<evidence type="ECO:0000259" key="6">
    <source>
        <dbReference type="PROSITE" id="PS50937"/>
    </source>
</evidence>
<dbReference type="GO" id="GO:0003700">
    <property type="term" value="F:DNA-binding transcription factor activity"/>
    <property type="evidence" value="ECO:0007669"/>
    <property type="project" value="InterPro"/>
</dbReference>
<dbReference type="SUPFAM" id="SSF46955">
    <property type="entry name" value="Putative DNA-binding domain"/>
    <property type="match status" value="1"/>
</dbReference>
<evidence type="ECO:0000256" key="1">
    <source>
        <dbReference type="ARBA" id="ARBA00022491"/>
    </source>
</evidence>
<evidence type="ECO:0000256" key="3">
    <source>
        <dbReference type="ARBA" id="ARBA00023125"/>
    </source>
</evidence>
<dbReference type="PANTHER" id="PTHR30204:SF69">
    <property type="entry name" value="MERR-FAMILY TRANSCRIPTIONAL REGULATOR"/>
    <property type="match status" value="1"/>
</dbReference>